<evidence type="ECO:0000256" key="6">
    <source>
        <dbReference type="ARBA" id="ARBA00022927"/>
    </source>
</evidence>
<dbReference type="GO" id="GO:0015031">
    <property type="term" value="P:protein transport"/>
    <property type="evidence" value="ECO:0007669"/>
    <property type="project" value="UniProtKB-KW"/>
</dbReference>
<comment type="subcellular location">
    <subcellularLocation>
        <location evidence="1 9">Cell membrane</location>
        <topology evidence="1 9">Multi-pass membrane protein</topology>
    </subcellularLocation>
</comment>
<dbReference type="CDD" id="cd06261">
    <property type="entry name" value="TM_PBP2"/>
    <property type="match status" value="1"/>
</dbReference>
<proteinExistence type="inferred from homology"/>
<evidence type="ECO:0000256" key="2">
    <source>
        <dbReference type="ARBA" id="ARBA00022448"/>
    </source>
</evidence>
<sequence>MWIGLGLVGLLAAVALLAPWITPFDPTEVNPEARLLAPSAQHWLGTDHLGRDQFARVVFGTRTSLGAVALIFALVLTIGSIVGGIAGYCEGIVDAVLMRTCDAFMTIPTLVLALFLIGVLGTGMTNVIIAITLSHWAWYARLVRGLTLELRQRGHIAAARVAGGSRTAILIRHILPAIAGQLVVLSTLDLGHWMLHVAGLSFLGLGVAAPTPEWGIMINDARPFVWTAPMLILVPGAAILVTVMAFNLLGDAARDRLDPTLAGPATGGHEH</sequence>
<dbReference type="InterPro" id="IPR025966">
    <property type="entry name" value="OppC_N"/>
</dbReference>
<reference evidence="11 12" key="1">
    <citation type="submission" date="2019-09" db="EMBL/GenBank/DDBJ databases">
        <title>Genome sequence of Rhodovastum atsumiense, a diverse member of the Acetobacteraceae family of non-sulfur purple photosynthetic bacteria.</title>
        <authorList>
            <person name="Meyer T."/>
            <person name="Kyndt J."/>
        </authorList>
    </citation>
    <scope>NUCLEOTIDE SEQUENCE [LARGE SCALE GENOMIC DNA]</scope>
    <source>
        <strain evidence="11 12">DSM 21279</strain>
    </source>
</reference>
<evidence type="ECO:0000259" key="10">
    <source>
        <dbReference type="PROSITE" id="PS50928"/>
    </source>
</evidence>
<dbReference type="GO" id="GO:0005886">
    <property type="term" value="C:plasma membrane"/>
    <property type="evidence" value="ECO:0007669"/>
    <property type="project" value="UniProtKB-SubCell"/>
</dbReference>
<keyword evidence="6" id="KW-0653">Protein transport</keyword>
<dbReference type="EMBL" id="VWPK01000002">
    <property type="protein sequence ID" value="KAA5614430.1"/>
    <property type="molecule type" value="Genomic_DNA"/>
</dbReference>
<keyword evidence="3" id="KW-1003">Cell membrane</keyword>
<evidence type="ECO:0000256" key="1">
    <source>
        <dbReference type="ARBA" id="ARBA00004651"/>
    </source>
</evidence>
<feature type="transmembrane region" description="Helical" evidence="9">
    <location>
        <begin position="65"/>
        <end position="89"/>
    </location>
</feature>
<evidence type="ECO:0000313" key="12">
    <source>
        <dbReference type="Proteomes" id="UP000325255"/>
    </source>
</evidence>
<protein>
    <submittedName>
        <fullName evidence="11">Nickel ABC transporter permease subunit NikC</fullName>
    </submittedName>
</protein>
<evidence type="ECO:0000256" key="9">
    <source>
        <dbReference type="RuleBase" id="RU363032"/>
    </source>
</evidence>
<gene>
    <name evidence="11" type="primary">nikC</name>
    <name evidence="11" type="ORF">F1189_02115</name>
</gene>
<comment type="similarity">
    <text evidence="9">Belongs to the binding-protein-dependent transport system permease family.</text>
</comment>
<evidence type="ECO:0000313" key="11">
    <source>
        <dbReference type="EMBL" id="KAA5614430.1"/>
    </source>
</evidence>
<dbReference type="InterPro" id="IPR035906">
    <property type="entry name" value="MetI-like_sf"/>
</dbReference>
<keyword evidence="4 9" id="KW-0812">Transmembrane</keyword>
<dbReference type="PANTHER" id="PTHR43386:SF1">
    <property type="entry name" value="D,D-DIPEPTIDE TRANSPORT SYSTEM PERMEASE PROTEIN DDPC-RELATED"/>
    <property type="match status" value="1"/>
</dbReference>
<feature type="transmembrane region" description="Helical" evidence="9">
    <location>
        <begin position="224"/>
        <end position="249"/>
    </location>
</feature>
<keyword evidence="2 9" id="KW-0813">Transport</keyword>
<feature type="transmembrane region" description="Helical" evidence="9">
    <location>
        <begin position="193"/>
        <end position="212"/>
    </location>
</feature>
<dbReference type="PANTHER" id="PTHR43386">
    <property type="entry name" value="OLIGOPEPTIDE TRANSPORT SYSTEM PERMEASE PROTEIN APPC"/>
    <property type="match status" value="1"/>
</dbReference>
<dbReference type="InterPro" id="IPR050366">
    <property type="entry name" value="BP-dependent_transpt_permease"/>
</dbReference>
<dbReference type="Proteomes" id="UP000325255">
    <property type="component" value="Unassembled WGS sequence"/>
</dbReference>
<dbReference type="Pfam" id="PF00528">
    <property type="entry name" value="BPD_transp_1"/>
    <property type="match status" value="1"/>
</dbReference>
<dbReference type="Gene3D" id="1.10.3720.10">
    <property type="entry name" value="MetI-like"/>
    <property type="match status" value="1"/>
</dbReference>
<evidence type="ECO:0000256" key="3">
    <source>
        <dbReference type="ARBA" id="ARBA00022475"/>
    </source>
</evidence>
<dbReference type="GO" id="GO:0071916">
    <property type="term" value="F:dipeptide transmembrane transporter activity"/>
    <property type="evidence" value="ECO:0007669"/>
    <property type="project" value="TreeGrafter"/>
</dbReference>
<accession>A0A5M6J1F4</accession>
<evidence type="ECO:0000256" key="5">
    <source>
        <dbReference type="ARBA" id="ARBA00022856"/>
    </source>
</evidence>
<comment type="caution">
    <text evidence="11">The sequence shown here is derived from an EMBL/GenBank/DDBJ whole genome shotgun (WGS) entry which is preliminary data.</text>
</comment>
<keyword evidence="12" id="KW-1185">Reference proteome</keyword>
<dbReference type="SUPFAM" id="SSF161098">
    <property type="entry name" value="MetI-like"/>
    <property type="match status" value="1"/>
</dbReference>
<evidence type="ECO:0000256" key="8">
    <source>
        <dbReference type="ARBA" id="ARBA00023136"/>
    </source>
</evidence>
<dbReference type="OrthoDB" id="9812701at2"/>
<dbReference type="NCBIfam" id="NF007738">
    <property type="entry name" value="PRK10417.1"/>
    <property type="match status" value="1"/>
</dbReference>
<organism evidence="11 12">
    <name type="scientific">Rhodovastum atsumiense</name>
    <dbReference type="NCBI Taxonomy" id="504468"/>
    <lineage>
        <taxon>Bacteria</taxon>
        <taxon>Pseudomonadati</taxon>
        <taxon>Pseudomonadota</taxon>
        <taxon>Alphaproteobacteria</taxon>
        <taxon>Acetobacterales</taxon>
        <taxon>Acetobacteraceae</taxon>
        <taxon>Rhodovastum</taxon>
    </lineage>
</organism>
<evidence type="ECO:0000256" key="4">
    <source>
        <dbReference type="ARBA" id="ARBA00022692"/>
    </source>
</evidence>
<evidence type="ECO:0000256" key="7">
    <source>
        <dbReference type="ARBA" id="ARBA00022989"/>
    </source>
</evidence>
<dbReference type="PROSITE" id="PS50928">
    <property type="entry name" value="ABC_TM1"/>
    <property type="match status" value="1"/>
</dbReference>
<feature type="domain" description="ABC transmembrane type-1" evidence="10">
    <location>
        <begin position="61"/>
        <end position="250"/>
    </location>
</feature>
<keyword evidence="5" id="KW-0571">Peptide transport</keyword>
<dbReference type="AlphaFoldDB" id="A0A5M6J1F4"/>
<feature type="transmembrane region" description="Helical" evidence="9">
    <location>
        <begin position="110"/>
        <end position="138"/>
    </location>
</feature>
<dbReference type="Pfam" id="PF12911">
    <property type="entry name" value="OppC_N"/>
    <property type="match status" value="1"/>
</dbReference>
<keyword evidence="8 9" id="KW-0472">Membrane</keyword>
<keyword evidence="7 9" id="KW-1133">Transmembrane helix</keyword>
<name>A0A5M6J1F4_9PROT</name>
<dbReference type="InterPro" id="IPR000515">
    <property type="entry name" value="MetI-like"/>
</dbReference>